<proteinExistence type="predicted"/>
<evidence type="ECO:0000313" key="4">
    <source>
        <dbReference type="Proteomes" id="UP001203207"/>
    </source>
</evidence>
<evidence type="ECO:0000259" key="1">
    <source>
        <dbReference type="Pfam" id="PF19134"/>
    </source>
</evidence>
<dbReference type="RefSeq" id="WP_250583793.1">
    <property type="nucleotide sequence ID" value="NZ_JAKRVX010000002.1"/>
</dbReference>
<feature type="domain" description="DUF5817" evidence="2">
    <location>
        <begin position="119"/>
        <end position="173"/>
    </location>
</feature>
<dbReference type="AlphaFoldDB" id="A0AAE3FWY0"/>
<organism evidence="3 4">
    <name type="scientific">Natronocalculus amylovorans</name>
    <dbReference type="NCBI Taxonomy" id="2917812"/>
    <lineage>
        <taxon>Archaea</taxon>
        <taxon>Methanobacteriati</taxon>
        <taxon>Methanobacteriota</taxon>
        <taxon>Stenosarchaea group</taxon>
        <taxon>Halobacteria</taxon>
        <taxon>Halobacteriales</taxon>
        <taxon>Haloferacaceae</taxon>
        <taxon>Natronocalculus</taxon>
    </lineage>
</organism>
<evidence type="ECO:0000259" key="2">
    <source>
        <dbReference type="Pfam" id="PF22798"/>
    </source>
</evidence>
<dbReference type="Pfam" id="PF22798">
    <property type="entry name" value="DUF5817_CT"/>
    <property type="match status" value="1"/>
</dbReference>
<accession>A0AAE3FWY0</accession>
<dbReference type="InterPro" id="IPR053849">
    <property type="entry name" value="DUF5817_C"/>
</dbReference>
<comment type="caution">
    <text evidence="3">The sequence shown here is derived from an EMBL/GenBank/DDBJ whole genome shotgun (WGS) entry which is preliminary data.</text>
</comment>
<sequence length="174" mass="19110">MYAVVGCNKCNTMWLLSNPRHAKTATCPRCQKQHQTKKLKHFFESDDRAAAQEARAALLAKKHGDSEAFADVAHTAELERLVEDAGVDDHEYLTESGLDADTITEAGEMRTSRSRSRKEIVQDAIETASDRPTAADIHEYAADHGVPKSASEKILEGLVRAGDVSETGGQYRLL</sequence>
<reference evidence="3" key="2">
    <citation type="submission" date="2022-02" db="EMBL/GenBank/DDBJ databases">
        <authorList>
            <person name="Elcheninov A.G."/>
            <person name="Sorokin D.Y."/>
            <person name="Kublanov I.V."/>
        </authorList>
    </citation>
    <scope>NUCLEOTIDE SEQUENCE</scope>
    <source>
        <strain evidence="3">AArc-St2</strain>
    </source>
</reference>
<protein>
    <submittedName>
        <fullName evidence="3">DUF5817 domain-containing protein</fullName>
    </submittedName>
</protein>
<feature type="domain" description="DUF5817" evidence="1">
    <location>
        <begin position="2"/>
        <end position="60"/>
    </location>
</feature>
<reference evidence="3" key="1">
    <citation type="journal article" date="2022" name="Syst. Appl. Microbiol.">
        <title>Natronocalculus amylovorans gen. nov., sp. nov., and Natranaeroarchaeum aerophilus sp. nov., dominant culturable amylolytic natronoarchaea from hypersaline soda lakes in southwestern Siberia.</title>
        <authorList>
            <person name="Sorokin D.Y."/>
            <person name="Elcheninov A.G."/>
            <person name="Khizhniak T.V."/>
            <person name="Koenen M."/>
            <person name="Bale N.J."/>
            <person name="Damste J.S.S."/>
            <person name="Kublanov I.V."/>
        </authorList>
    </citation>
    <scope>NUCLEOTIDE SEQUENCE</scope>
    <source>
        <strain evidence="3">AArc-St2</strain>
    </source>
</reference>
<dbReference type="Proteomes" id="UP001203207">
    <property type="component" value="Unassembled WGS sequence"/>
</dbReference>
<dbReference type="InterPro" id="IPR043855">
    <property type="entry name" value="DUF5817"/>
</dbReference>
<name>A0AAE3FWY0_9EURY</name>
<gene>
    <name evidence="3" type="ORF">AArcSt2_07115</name>
</gene>
<dbReference type="EMBL" id="JAKRVX010000002">
    <property type="protein sequence ID" value="MCL9816711.1"/>
    <property type="molecule type" value="Genomic_DNA"/>
</dbReference>
<dbReference type="Pfam" id="PF19134">
    <property type="entry name" value="DUF5817"/>
    <property type="match status" value="1"/>
</dbReference>
<evidence type="ECO:0000313" key="3">
    <source>
        <dbReference type="EMBL" id="MCL9816711.1"/>
    </source>
</evidence>
<keyword evidence="4" id="KW-1185">Reference proteome</keyword>
<dbReference type="Gene3D" id="3.90.820.10">
    <property type="entry name" value="Structural Genomics, Unknown Function 30-nov-00 1gh9 Mol_id"/>
    <property type="match status" value="1"/>
</dbReference>